<keyword evidence="4" id="KW-0443">Lipid metabolism</keyword>
<sequence length="309" mass="34547">MIPYLRQRVRLRLAPEPVTVVEVGYPASAAPHSSPSPARSIHAEVGRYRLRLAETRADRVATCRLRFKVFNIELGEGLESSYETGLDTDRFDAICEHLLVEDKLNRRVVGTYRMQSGETAACHLGYYSEQEFNLATYEPLRAGILELGRASIDREHRTPEVLMLLWRGIAQYATNMGLRYLLGCSSLNSNDPAEGWRMHRQLEDCRVAPEFETSPTAAYACPTGSIDLDQQDRDAQPSSCETDGSGNFAPPPDAIKIPKLLRTYLAIGARIAAPPAWDREFRTIDFLTLLDLQSISAAARHRFLAPLSP</sequence>
<dbReference type="GO" id="GO:0016746">
    <property type="term" value="F:acyltransferase activity"/>
    <property type="evidence" value="ECO:0007669"/>
    <property type="project" value="UniProtKB-KW"/>
</dbReference>
<protein>
    <recommendedName>
        <fullName evidence="9">Hemolysin</fullName>
    </recommendedName>
</protein>
<comment type="pathway">
    <text evidence="1">Lipid metabolism.</text>
</comment>
<keyword evidence="5" id="KW-0012">Acyltransferase</keyword>
<dbReference type="InterPro" id="IPR016181">
    <property type="entry name" value="Acyl_CoA_acyltransferase"/>
</dbReference>
<dbReference type="PANTHER" id="PTHR37323:SF1">
    <property type="entry name" value="L-ORNITHINE N(ALPHA)-ACYLTRANSFERASE"/>
    <property type="match status" value="1"/>
</dbReference>
<name>A0A2N9LVM0_9BACT</name>
<keyword evidence="3" id="KW-0808">Transferase</keyword>
<dbReference type="GO" id="GO:0006629">
    <property type="term" value="P:lipid metabolic process"/>
    <property type="evidence" value="ECO:0007669"/>
    <property type="project" value="UniProtKB-KW"/>
</dbReference>
<evidence type="ECO:0000313" key="7">
    <source>
        <dbReference type="EMBL" id="SPE27183.1"/>
    </source>
</evidence>
<evidence type="ECO:0000256" key="5">
    <source>
        <dbReference type="ARBA" id="ARBA00023315"/>
    </source>
</evidence>
<feature type="region of interest" description="Disordered" evidence="6">
    <location>
        <begin position="225"/>
        <end position="252"/>
    </location>
</feature>
<dbReference type="PANTHER" id="PTHR37323">
    <property type="entry name" value="GCN5-RELATED N-ACETYLTRANSFERASE"/>
    <property type="match status" value="1"/>
</dbReference>
<organism evidence="7 8">
    <name type="scientific">Candidatus Sulfuritelmatomonas gaucii</name>
    <dbReference type="NCBI Taxonomy" id="2043161"/>
    <lineage>
        <taxon>Bacteria</taxon>
        <taxon>Pseudomonadati</taxon>
        <taxon>Acidobacteriota</taxon>
        <taxon>Terriglobia</taxon>
        <taxon>Terriglobales</taxon>
        <taxon>Acidobacteriaceae</taxon>
        <taxon>Candidatus Sulfuritelmatomonas</taxon>
    </lineage>
</organism>
<dbReference type="EMBL" id="OKRB01000117">
    <property type="protein sequence ID" value="SPE27183.1"/>
    <property type="molecule type" value="Genomic_DNA"/>
</dbReference>
<evidence type="ECO:0000256" key="1">
    <source>
        <dbReference type="ARBA" id="ARBA00005189"/>
    </source>
</evidence>
<evidence type="ECO:0008006" key="9">
    <source>
        <dbReference type="Google" id="ProtNLM"/>
    </source>
</evidence>
<dbReference type="Gene3D" id="3.40.630.30">
    <property type="match status" value="1"/>
</dbReference>
<dbReference type="AlphaFoldDB" id="A0A2N9LVM0"/>
<dbReference type="SUPFAM" id="SSF55729">
    <property type="entry name" value="Acyl-CoA N-acyltransferases (Nat)"/>
    <property type="match status" value="1"/>
</dbReference>
<reference evidence="8" key="1">
    <citation type="submission" date="2018-02" db="EMBL/GenBank/DDBJ databases">
        <authorList>
            <person name="Hausmann B."/>
        </authorList>
    </citation>
    <scope>NUCLEOTIDE SEQUENCE [LARGE SCALE GENOMIC DNA]</scope>
    <source>
        <strain evidence="8">Peat soil MAG SbA5</strain>
    </source>
</reference>
<proteinExistence type="predicted"/>
<evidence type="ECO:0000313" key="8">
    <source>
        <dbReference type="Proteomes" id="UP000239735"/>
    </source>
</evidence>
<dbReference type="Pfam" id="PF13444">
    <property type="entry name" value="Acetyltransf_5"/>
    <property type="match status" value="1"/>
</dbReference>
<keyword evidence="2" id="KW-0444">Lipid biosynthesis</keyword>
<dbReference type="Proteomes" id="UP000239735">
    <property type="component" value="Unassembled WGS sequence"/>
</dbReference>
<evidence type="ECO:0000256" key="6">
    <source>
        <dbReference type="SAM" id="MobiDB-lite"/>
    </source>
</evidence>
<accession>A0A2N9LVM0</accession>
<evidence type="ECO:0000256" key="4">
    <source>
        <dbReference type="ARBA" id="ARBA00023098"/>
    </source>
</evidence>
<evidence type="ECO:0000256" key="2">
    <source>
        <dbReference type="ARBA" id="ARBA00022516"/>
    </source>
</evidence>
<evidence type="ECO:0000256" key="3">
    <source>
        <dbReference type="ARBA" id="ARBA00022679"/>
    </source>
</evidence>
<feature type="compositionally biased region" description="Polar residues" evidence="6">
    <location>
        <begin position="236"/>
        <end position="245"/>
    </location>
</feature>
<gene>
    <name evidence="7" type="ORF">SBA5_580062</name>
</gene>
<dbReference type="InterPro" id="IPR052351">
    <property type="entry name" value="Ornithine_N-alpha-AT"/>
</dbReference>